<dbReference type="EMBL" id="JAGPXC010000006">
    <property type="protein sequence ID" value="KAH6651811.1"/>
    <property type="molecule type" value="Genomic_DNA"/>
</dbReference>
<reference evidence="2" key="1">
    <citation type="journal article" date="2021" name="Nat. Commun.">
        <title>Genetic determinants of endophytism in the Arabidopsis root mycobiome.</title>
        <authorList>
            <person name="Mesny F."/>
            <person name="Miyauchi S."/>
            <person name="Thiergart T."/>
            <person name="Pickel B."/>
            <person name="Atanasova L."/>
            <person name="Karlsson M."/>
            <person name="Huettel B."/>
            <person name="Barry K.W."/>
            <person name="Haridas S."/>
            <person name="Chen C."/>
            <person name="Bauer D."/>
            <person name="Andreopoulos W."/>
            <person name="Pangilinan J."/>
            <person name="LaButti K."/>
            <person name="Riley R."/>
            <person name="Lipzen A."/>
            <person name="Clum A."/>
            <person name="Drula E."/>
            <person name="Henrissat B."/>
            <person name="Kohler A."/>
            <person name="Grigoriev I.V."/>
            <person name="Martin F.M."/>
            <person name="Hacquard S."/>
        </authorList>
    </citation>
    <scope>NUCLEOTIDE SEQUENCE</scope>
    <source>
        <strain evidence="2">MPI-SDFR-AT-0073</strain>
    </source>
</reference>
<evidence type="ECO:0000313" key="2">
    <source>
        <dbReference type="EMBL" id="KAH6651811.1"/>
    </source>
</evidence>
<dbReference type="RefSeq" id="XP_045956089.1">
    <property type="nucleotide sequence ID" value="XM_046103262.1"/>
</dbReference>
<protein>
    <submittedName>
        <fullName evidence="2">Uncharacterized protein</fullName>
    </submittedName>
</protein>
<gene>
    <name evidence="2" type="ORF">BKA67DRAFT_571969</name>
</gene>
<feature type="signal peptide" evidence="1">
    <location>
        <begin position="1"/>
        <end position="22"/>
    </location>
</feature>
<dbReference type="Proteomes" id="UP000758603">
    <property type="component" value="Unassembled WGS sequence"/>
</dbReference>
<dbReference type="AlphaFoldDB" id="A0A9P8ZVB5"/>
<evidence type="ECO:0000256" key="1">
    <source>
        <dbReference type="SAM" id="SignalP"/>
    </source>
</evidence>
<feature type="chain" id="PRO_5040442498" evidence="1">
    <location>
        <begin position="23"/>
        <end position="90"/>
    </location>
</feature>
<accession>A0A9P8ZVB5</accession>
<proteinExistence type="predicted"/>
<dbReference type="GeneID" id="70132154"/>
<keyword evidence="1" id="KW-0732">Signal</keyword>
<sequence length="90" mass="9201">MGVGVVVVIVVVVDVGDETVLAGIIPQVGTRDHDRQPEAGHVDDSRVPGRQVLHGAEEDTAAAGVAHEVGMVVAGVAPVVISNIFLLCTI</sequence>
<comment type="caution">
    <text evidence="2">The sequence shown here is derived from an EMBL/GenBank/DDBJ whole genome shotgun (WGS) entry which is preliminary data.</text>
</comment>
<keyword evidence="3" id="KW-1185">Reference proteome</keyword>
<name>A0A9P8ZVB5_9PEZI</name>
<evidence type="ECO:0000313" key="3">
    <source>
        <dbReference type="Proteomes" id="UP000758603"/>
    </source>
</evidence>
<feature type="non-terminal residue" evidence="2">
    <location>
        <position position="90"/>
    </location>
</feature>
<organism evidence="2 3">
    <name type="scientific">Truncatella angustata</name>
    <dbReference type="NCBI Taxonomy" id="152316"/>
    <lineage>
        <taxon>Eukaryota</taxon>
        <taxon>Fungi</taxon>
        <taxon>Dikarya</taxon>
        <taxon>Ascomycota</taxon>
        <taxon>Pezizomycotina</taxon>
        <taxon>Sordariomycetes</taxon>
        <taxon>Xylariomycetidae</taxon>
        <taxon>Amphisphaeriales</taxon>
        <taxon>Sporocadaceae</taxon>
        <taxon>Truncatella</taxon>
    </lineage>
</organism>